<feature type="region of interest" description="Disordered" evidence="1">
    <location>
        <begin position="66"/>
        <end position="170"/>
    </location>
</feature>
<dbReference type="EMBL" id="NQIK02000001">
    <property type="protein sequence ID" value="KAF7577229.1"/>
    <property type="molecule type" value="Genomic_DNA"/>
</dbReference>
<protein>
    <submittedName>
        <fullName evidence="2">Uncharacterized protein</fullName>
    </submittedName>
</protein>
<evidence type="ECO:0000256" key="1">
    <source>
        <dbReference type="SAM" id="MobiDB-lite"/>
    </source>
</evidence>
<proteinExistence type="predicted"/>
<evidence type="ECO:0000313" key="3">
    <source>
        <dbReference type="Proteomes" id="UP000245464"/>
    </source>
</evidence>
<dbReference type="RefSeq" id="XP_065965354.1">
    <property type="nucleotide sequence ID" value="XM_066103152.1"/>
</dbReference>
<comment type="caution">
    <text evidence="2">The sequence shown here is derived from an EMBL/GenBank/DDBJ whole genome shotgun (WGS) entry which is preliminary data.</text>
</comment>
<feature type="region of interest" description="Disordered" evidence="1">
    <location>
        <begin position="1"/>
        <end position="23"/>
    </location>
</feature>
<evidence type="ECO:0000313" key="2">
    <source>
        <dbReference type="EMBL" id="KAF7577229.1"/>
    </source>
</evidence>
<accession>A0A317BAR3</accession>
<dbReference type="Proteomes" id="UP000245464">
    <property type="component" value="Chromosome 1"/>
</dbReference>
<dbReference type="GeneID" id="90954057"/>
<name>A0A317BAR3_9PLEO</name>
<gene>
    <name evidence="2" type="ORF">PtrM4_014690</name>
</gene>
<dbReference type="KEGG" id="ptrr:90954057"/>
<dbReference type="AlphaFoldDB" id="A0A317BAR3"/>
<feature type="compositionally biased region" description="Polar residues" evidence="1">
    <location>
        <begin position="149"/>
        <end position="165"/>
    </location>
</feature>
<reference evidence="2 3" key="1">
    <citation type="journal article" date="2018" name="BMC Genomics">
        <title>Comparative genomics of the wheat fungal pathogen Pyrenophora tritici-repentis reveals chromosomal variations and genome plasticity.</title>
        <authorList>
            <person name="Moolhuijzen P."/>
            <person name="See P.T."/>
            <person name="Hane J.K."/>
            <person name="Shi G."/>
            <person name="Liu Z."/>
            <person name="Oliver R.P."/>
            <person name="Moffat C.S."/>
        </authorList>
    </citation>
    <scope>NUCLEOTIDE SEQUENCE [LARGE SCALE GENOMIC DNA]</scope>
    <source>
        <strain evidence="2">M4</strain>
    </source>
</reference>
<sequence>MNILQTLPNERRRNATNHHNTSITKPALLTQNLYFPSKLTTHHHQVPAITSQHRYPTLPHAGFKYLGMSDENNNNENPEDWEDISGESIDAQSHGGTDSRDELSYPARSPEEEDIEGGKPPQPAPETPPHVSTFPNQFPHDADHDRTKSPMTSLPNYSEPDSPTQKRGKGIVRNIMSDTWTEGAYIKPNSTTEQIIDVEKMQDR</sequence>
<organism evidence="2 3">
    <name type="scientific">Pyrenophora tritici-repentis</name>
    <dbReference type="NCBI Taxonomy" id="45151"/>
    <lineage>
        <taxon>Eukaryota</taxon>
        <taxon>Fungi</taxon>
        <taxon>Dikarya</taxon>
        <taxon>Ascomycota</taxon>
        <taxon>Pezizomycotina</taxon>
        <taxon>Dothideomycetes</taxon>
        <taxon>Pleosporomycetidae</taxon>
        <taxon>Pleosporales</taxon>
        <taxon>Pleosporineae</taxon>
        <taxon>Pleosporaceae</taxon>
        <taxon>Pyrenophora</taxon>
    </lineage>
</organism>